<feature type="compositionally biased region" description="Polar residues" evidence="1">
    <location>
        <begin position="114"/>
        <end position="134"/>
    </location>
</feature>
<reference evidence="2 3" key="1">
    <citation type="submission" date="2020-04" db="EMBL/GenBank/DDBJ databases">
        <title>Pseudoalteromonas caenipelagi sp. nov., isolated from a tidal flat.</title>
        <authorList>
            <person name="Park S."/>
            <person name="Yoon J.-H."/>
        </authorList>
    </citation>
    <scope>NUCLEOTIDE SEQUENCE [LARGE SCALE GENOMIC DNA]</scope>
    <source>
        <strain evidence="2 3">JBTF-M23</strain>
    </source>
</reference>
<comment type="caution">
    <text evidence="2">The sequence shown here is derived from an EMBL/GenBank/DDBJ whole genome shotgun (WGS) entry which is preliminary data.</text>
</comment>
<dbReference type="AlphaFoldDB" id="A0A849V8V6"/>
<keyword evidence="3" id="KW-1185">Reference proteome</keyword>
<accession>A0A849V8V6</accession>
<proteinExistence type="predicted"/>
<sequence>MLTTDQKTQIDNNLLALSEPLSIDGKDFTHARKTTEPKVVHRIKATRFSKSEFGEENSDAVLIGVTAQVVEFGCVNDEMELIEPSKFDPMKLCENLPYRDLVSLQYLLGKPPKISSTPQKNSSSQPSEQSAKTA</sequence>
<evidence type="ECO:0000313" key="3">
    <source>
        <dbReference type="Proteomes" id="UP000586305"/>
    </source>
</evidence>
<dbReference type="EMBL" id="JABBPG010000002">
    <property type="protein sequence ID" value="NOU49999.1"/>
    <property type="molecule type" value="Genomic_DNA"/>
</dbReference>
<name>A0A849V8V6_9GAMM</name>
<dbReference type="Proteomes" id="UP000586305">
    <property type="component" value="Unassembled WGS sequence"/>
</dbReference>
<evidence type="ECO:0000256" key="1">
    <source>
        <dbReference type="SAM" id="MobiDB-lite"/>
    </source>
</evidence>
<dbReference type="RefSeq" id="WP_171625081.1">
    <property type="nucleotide sequence ID" value="NZ_JABBPG010000002.1"/>
</dbReference>
<protein>
    <submittedName>
        <fullName evidence="2">Uncharacterized protein</fullName>
    </submittedName>
</protein>
<feature type="region of interest" description="Disordered" evidence="1">
    <location>
        <begin position="112"/>
        <end position="134"/>
    </location>
</feature>
<evidence type="ECO:0000313" key="2">
    <source>
        <dbReference type="EMBL" id="NOU49999.1"/>
    </source>
</evidence>
<gene>
    <name evidence="2" type="ORF">HG263_05540</name>
</gene>
<organism evidence="2 3">
    <name type="scientific">Pseudoalteromonas caenipelagi</name>
    <dbReference type="NCBI Taxonomy" id="2726988"/>
    <lineage>
        <taxon>Bacteria</taxon>
        <taxon>Pseudomonadati</taxon>
        <taxon>Pseudomonadota</taxon>
        <taxon>Gammaproteobacteria</taxon>
        <taxon>Alteromonadales</taxon>
        <taxon>Pseudoalteromonadaceae</taxon>
        <taxon>Pseudoalteromonas</taxon>
    </lineage>
</organism>